<dbReference type="AlphaFoldDB" id="A0A069ALL6"/>
<accession>A0A069ALL6</accession>
<feature type="transmembrane region" description="Helical" evidence="7">
    <location>
        <begin position="61"/>
        <end position="91"/>
    </location>
</feature>
<dbReference type="PANTHER" id="PTHR40064">
    <property type="entry name" value="MEMBRANE PROTEIN-RELATED"/>
    <property type="match status" value="1"/>
</dbReference>
<keyword evidence="2" id="KW-1003">Cell membrane</keyword>
<evidence type="ECO:0000256" key="2">
    <source>
        <dbReference type="ARBA" id="ARBA00022475"/>
    </source>
</evidence>
<dbReference type="Pfam" id="PF06081">
    <property type="entry name" value="ArAE_1"/>
    <property type="match status" value="1"/>
</dbReference>
<evidence type="ECO:0000313" key="9">
    <source>
        <dbReference type="EMBL" id="CDS89406.1"/>
    </source>
</evidence>
<evidence type="ECO:0000256" key="5">
    <source>
        <dbReference type="ARBA" id="ARBA00023136"/>
    </source>
</evidence>
<reference evidence="9" key="1">
    <citation type="submission" date="2014-07" db="EMBL/GenBank/DDBJ databases">
        <authorList>
            <person name="Monot Marc"/>
        </authorList>
    </citation>
    <scope>NUCLEOTIDE SEQUENCE</scope>
    <source>
        <strain evidence="10">7032989</strain>
        <strain evidence="8">7032994</strain>
    </source>
</reference>
<sequence>MKLQKMGMRTIKTGISVTLCMILGDYLVENMFYSLVACIISVQDTVKGSLKTGINRVEGTILGGIIGFIFAIIKAGDPFLCGLGVMCSIYLCNLFKIKSVVVACVTFLAIHLGVGNSDPVYYSLHRVLDTSVGVLFGVLVNYYVARPNYLNSVIDEFKKIEELSMLLIEDKILRKENLNVEKFEEEVEKLEEIYSKLIDELDYSLSETNVEKIENALRICREIHFHMQSIELLENKLYLKEHTYKYLKKTYNVDKLDWNIDEEKSPVFNYHLMKIMIEIELLRKLNKSY</sequence>
<evidence type="ECO:0000256" key="7">
    <source>
        <dbReference type="SAM" id="Phobius"/>
    </source>
</evidence>
<keyword evidence="5 7" id="KW-0472">Membrane</keyword>
<proteinExistence type="predicted"/>
<evidence type="ECO:0000313" key="10">
    <source>
        <dbReference type="EMBL" id="CDT59517.1"/>
    </source>
</evidence>
<dbReference type="EMBL" id="LK932388">
    <property type="protein sequence ID" value="CDS85368.1"/>
    <property type="molecule type" value="Genomic_DNA"/>
</dbReference>
<organism evidence="9">
    <name type="scientific">Clostridioides difficile</name>
    <name type="common">Peptoclostridium difficile</name>
    <dbReference type="NCBI Taxonomy" id="1496"/>
    <lineage>
        <taxon>Bacteria</taxon>
        <taxon>Bacillati</taxon>
        <taxon>Bacillota</taxon>
        <taxon>Clostridia</taxon>
        <taxon>Peptostreptococcales</taxon>
        <taxon>Peptostreptococcaceae</taxon>
        <taxon>Clostridioides</taxon>
    </lineage>
</organism>
<dbReference type="PANTHER" id="PTHR40064:SF1">
    <property type="entry name" value="MEMBRANE PROTEIN"/>
    <property type="match status" value="1"/>
</dbReference>
<feature type="transmembrane region" description="Helical" evidence="7">
    <location>
        <begin position="97"/>
        <end position="115"/>
    </location>
</feature>
<feature type="transmembrane region" description="Helical" evidence="7">
    <location>
        <begin position="127"/>
        <end position="145"/>
    </location>
</feature>
<keyword evidence="4 7" id="KW-1133">Transmembrane helix</keyword>
<dbReference type="GO" id="GO:0005886">
    <property type="term" value="C:plasma membrane"/>
    <property type="evidence" value="ECO:0007669"/>
    <property type="project" value="UniProtKB-SubCell"/>
</dbReference>
<dbReference type="RefSeq" id="WP_021390322.1">
    <property type="nucleotide sequence ID" value="NZ_BBYB01000211.1"/>
</dbReference>
<gene>
    <name evidence="10" type="ORF">BN1095_590017</name>
    <name evidence="9" type="ORF">BN1096_740089</name>
    <name evidence="8" type="ORF">BN1097_500008</name>
</gene>
<comment type="subcellular location">
    <subcellularLocation>
        <location evidence="1">Cell membrane</location>
        <topology evidence="1">Multi-pass membrane protein</topology>
    </subcellularLocation>
</comment>
<dbReference type="InterPro" id="IPR052984">
    <property type="entry name" value="UPF0421"/>
</dbReference>
<dbReference type="EMBL" id="LK933282">
    <property type="protein sequence ID" value="CDT59517.1"/>
    <property type="molecule type" value="Genomic_DNA"/>
</dbReference>
<keyword evidence="3 7" id="KW-0812">Transmembrane</keyword>
<protein>
    <submittedName>
        <fullName evidence="9">Putative membrane protein</fullName>
    </submittedName>
</protein>
<evidence type="ECO:0000256" key="1">
    <source>
        <dbReference type="ARBA" id="ARBA00004651"/>
    </source>
</evidence>
<evidence type="ECO:0000313" key="8">
    <source>
        <dbReference type="EMBL" id="CDS85368.1"/>
    </source>
</evidence>
<evidence type="ECO:0000256" key="3">
    <source>
        <dbReference type="ARBA" id="ARBA00022692"/>
    </source>
</evidence>
<dbReference type="EMBL" id="LK932529">
    <property type="protein sequence ID" value="CDS89406.1"/>
    <property type="molecule type" value="Genomic_DNA"/>
</dbReference>
<keyword evidence="6" id="KW-0175">Coiled coil</keyword>
<evidence type="ECO:0000256" key="6">
    <source>
        <dbReference type="SAM" id="Coils"/>
    </source>
</evidence>
<dbReference type="InterPro" id="IPR010343">
    <property type="entry name" value="ArAE_1"/>
</dbReference>
<feature type="coiled-coil region" evidence="6">
    <location>
        <begin position="173"/>
        <end position="200"/>
    </location>
</feature>
<evidence type="ECO:0000256" key="4">
    <source>
        <dbReference type="ARBA" id="ARBA00022989"/>
    </source>
</evidence>
<name>A0A069ALL6_CLODI</name>